<evidence type="ECO:0000313" key="2">
    <source>
        <dbReference type="Proteomes" id="UP000320914"/>
    </source>
</evidence>
<proteinExistence type="predicted"/>
<gene>
    <name evidence="1" type="ORF">EAH74_11570</name>
</gene>
<organism evidence="1 2">
    <name type="scientific">Pseudomonas mandelii</name>
    <dbReference type="NCBI Taxonomy" id="75612"/>
    <lineage>
        <taxon>Bacteria</taxon>
        <taxon>Pseudomonadati</taxon>
        <taxon>Pseudomonadota</taxon>
        <taxon>Gammaproteobacteria</taxon>
        <taxon>Pseudomonadales</taxon>
        <taxon>Pseudomonadaceae</taxon>
        <taxon>Pseudomonas</taxon>
    </lineage>
</organism>
<dbReference type="Proteomes" id="UP000320914">
    <property type="component" value="Unassembled WGS sequence"/>
</dbReference>
<dbReference type="RefSeq" id="WP_140678411.1">
    <property type="nucleotide sequence ID" value="NZ_RCZA01000004.1"/>
</dbReference>
<evidence type="ECO:0000313" key="1">
    <source>
        <dbReference type="EMBL" id="TPG84661.1"/>
    </source>
</evidence>
<sequence length="725" mass="77947">MNVKANMGGGILAVTPVIDGLTADRRFTYEQLRVARTFTVQLTTITDPNSASVELHFFTEATLPAAPNFDDTNKSSRVGNPKLLVDQPGGVWPAIIEFTVSLDDRVGDRTDSPTLGALMVDRFHATGDYAPYYFGFAVYDEFENPDTTAVANFVRPLVDLTAPYQAQPGRGNGTGTRPALATVPNVIINDAWLADPANAGGLNVPVPTAYTKFEAGLDFINFYISLRTTFALMQSELPAFSGVLPASGIINISLAFLRGLPEGTHYYAYNLRDLPGNISSNSPITTMFQVVKAPAPVLAAPRIPVTGADGLTPITFATVRDPAPSRVVMEIDFPLNSLPGDRIVPHLRSDFDDVFLPEQMIPPVGTPGPLRFVLDYENVLAPLFGDPNSADEVLIDYTYELVRSTIPVPPVSPERTATLEFAYAGPEQPNLPGEDNINIPPVVVQGAGTPTPAPNTLGPQQALLNATMTWPLWLADPARPVTGREIVTFYYQDKQVGAPIPVRAGDTEVTTTLPWATILAENNGTGVNARKAYVTVGFPGGANPMKQAVATNVDVTAIVINLPVPQMIVSGFGTTPERVATVLNCPSLNHQLTVGPPPTYERRALRIRVRRDTNIPTGAMVNLRFEGQTANTVGAPVIPNTLIEASLPMPATGDLEFRLTNYAAMREIQLPPVPPVPPATVPTRPATRYARIAYTVNGTESSVIVPVALLNSSLVYCEIERPEVP</sequence>
<accession>A0A502ICN0</accession>
<dbReference type="EMBL" id="RCZA01000004">
    <property type="protein sequence ID" value="TPG84661.1"/>
    <property type="molecule type" value="Genomic_DNA"/>
</dbReference>
<name>A0A502ICN0_9PSED</name>
<dbReference type="AlphaFoldDB" id="A0A502ICN0"/>
<protein>
    <submittedName>
        <fullName evidence="1">Uncharacterized protein</fullName>
    </submittedName>
</protein>
<reference evidence="1 2" key="1">
    <citation type="journal article" date="2019" name="Environ. Microbiol.">
        <title>Species interactions and distinct microbial communities in high Arctic permafrost affected cryosols are associated with the CH4 and CO2 gas fluxes.</title>
        <authorList>
            <person name="Altshuler I."/>
            <person name="Hamel J."/>
            <person name="Turney S."/>
            <person name="Magnuson E."/>
            <person name="Levesque R."/>
            <person name="Greer C."/>
            <person name="Whyte L.G."/>
        </authorList>
    </citation>
    <scope>NUCLEOTIDE SEQUENCE [LARGE SCALE GENOMIC DNA]</scope>
    <source>
        <strain evidence="1 2">OWC5</strain>
    </source>
</reference>
<comment type="caution">
    <text evidence="1">The sequence shown here is derived from an EMBL/GenBank/DDBJ whole genome shotgun (WGS) entry which is preliminary data.</text>
</comment>